<reference evidence="2" key="1">
    <citation type="journal article" date="2021" name="Proc. Natl. Acad. Sci. U.S.A.">
        <title>A Catalog of Tens of Thousands of Viruses from Human Metagenomes Reveals Hidden Associations with Chronic Diseases.</title>
        <authorList>
            <person name="Tisza M.J."/>
            <person name="Buck C.B."/>
        </authorList>
    </citation>
    <scope>NUCLEOTIDE SEQUENCE</scope>
    <source>
        <strain evidence="2">CtiJm4</strain>
    </source>
</reference>
<name>A0A8S5T1U0_9CAUD</name>
<evidence type="ECO:0000256" key="1">
    <source>
        <dbReference type="SAM" id="Phobius"/>
    </source>
</evidence>
<proteinExistence type="predicted"/>
<keyword evidence="1" id="KW-0472">Membrane</keyword>
<evidence type="ECO:0000313" key="2">
    <source>
        <dbReference type="EMBL" id="DAF56935.1"/>
    </source>
</evidence>
<organism evidence="2">
    <name type="scientific">Siphoviridae sp. ctiJm4</name>
    <dbReference type="NCBI Taxonomy" id="2827916"/>
    <lineage>
        <taxon>Viruses</taxon>
        <taxon>Duplodnaviria</taxon>
        <taxon>Heunggongvirae</taxon>
        <taxon>Uroviricota</taxon>
        <taxon>Caudoviricetes</taxon>
    </lineage>
</organism>
<protein>
    <submittedName>
        <fullName evidence="2">Uncharacterized protein</fullName>
    </submittedName>
</protein>
<dbReference type="EMBL" id="BK032724">
    <property type="protein sequence ID" value="DAF56935.1"/>
    <property type="molecule type" value="Genomic_DNA"/>
</dbReference>
<keyword evidence="1" id="KW-1133">Transmembrane helix</keyword>
<accession>A0A8S5T1U0</accession>
<feature type="transmembrane region" description="Helical" evidence="1">
    <location>
        <begin position="6"/>
        <end position="30"/>
    </location>
</feature>
<sequence length="39" mass="4617">MWLKILYWVLVVVVLLISTVAVAFKIMFYFKLYQFIGGC</sequence>
<keyword evidence="1" id="KW-0812">Transmembrane</keyword>